<protein>
    <submittedName>
        <fullName evidence="3">Uncharacterized protein</fullName>
    </submittedName>
</protein>
<name>A0A9D6QTK3_9BACT</name>
<keyword evidence="2" id="KW-0812">Transmembrane</keyword>
<evidence type="ECO:0000256" key="2">
    <source>
        <dbReference type="SAM" id="Phobius"/>
    </source>
</evidence>
<keyword evidence="2" id="KW-1133">Transmembrane helix</keyword>
<feature type="region of interest" description="Disordered" evidence="1">
    <location>
        <begin position="1"/>
        <end position="29"/>
    </location>
</feature>
<keyword evidence="2" id="KW-0472">Membrane</keyword>
<accession>A0A9D6QTK3</accession>
<organism evidence="3 4">
    <name type="scientific">Candidatus Sungiibacteriota bacterium</name>
    <dbReference type="NCBI Taxonomy" id="2750080"/>
    <lineage>
        <taxon>Bacteria</taxon>
        <taxon>Candidatus Sungiibacteriota</taxon>
    </lineage>
</organism>
<sequence>MEPSQNSAFSTQPSPQPMPHLSMVPPVMPDGAKTAGHHRWYGYLLLILLAVAVFGAIWVWYANQDYFDNALTDQMNQSARSAAIFQAAAQDKRIESLNAEVQSADLDALGSQDSQDLKAELRSK</sequence>
<dbReference type="EMBL" id="JACQCQ010000002">
    <property type="protein sequence ID" value="MBI3627247.1"/>
    <property type="molecule type" value="Genomic_DNA"/>
</dbReference>
<dbReference type="AlphaFoldDB" id="A0A9D6QTK3"/>
<gene>
    <name evidence="3" type="ORF">HY220_00645</name>
</gene>
<reference evidence="3" key="1">
    <citation type="submission" date="2020-07" db="EMBL/GenBank/DDBJ databases">
        <title>Huge and variable diversity of episymbiotic CPR bacteria and DPANN archaea in groundwater ecosystems.</title>
        <authorList>
            <person name="He C.Y."/>
            <person name="Keren R."/>
            <person name="Whittaker M."/>
            <person name="Farag I.F."/>
            <person name="Doudna J."/>
            <person name="Cate J.H.D."/>
            <person name="Banfield J.F."/>
        </authorList>
    </citation>
    <scope>NUCLEOTIDE SEQUENCE</scope>
    <source>
        <strain evidence="3">NC_groundwater_972_Pr1_S-0.2um_49_27</strain>
    </source>
</reference>
<dbReference type="Proteomes" id="UP000808388">
    <property type="component" value="Unassembled WGS sequence"/>
</dbReference>
<feature type="transmembrane region" description="Helical" evidence="2">
    <location>
        <begin position="40"/>
        <end position="61"/>
    </location>
</feature>
<proteinExistence type="predicted"/>
<comment type="caution">
    <text evidence="3">The sequence shown here is derived from an EMBL/GenBank/DDBJ whole genome shotgun (WGS) entry which is preliminary data.</text>
</comment>
<evidence type="ECO:0000313" key="3">
    <source>
        <dbReference type="EMBL" id="MBI3627247.1"/>
    </source>
</evidence>
<evidence type="ECO:0000313" key="4">
    <source>
        <dbReference type="Proteomes" id="UP000808388"/>
    </source>
</evidence>
<evidence type="ECO:0000256" key="1">
    <source>
        <dbReference type="SAM" id="MobiDB-lite"/>
    </source>
</evidence>
<feature type="compositionally biased region" description="Polar residues" evidence="1">
    <location>
        <begin position="1"/>
        <end position="13"/>
    </location>
</feature>